<proteinExistence type="inferred from homology"/>
<dbReference type="SUPFAM" id="SSF51445">
    <property type="entry name" value="(Trans)glycosidases"/>
    <property type="match status" value="1"/>
</dbReference>
<keyword evidence="6" id="KW-1185">Reference proteome</keyword>
<dbReference type="PRINTS" id="PR00131">
    <property type="entry name" value="GLHYDRLASE1"/>
</dbReference>
<dbReference type="Proteomes" id="UP000018550">
    <property type="component" value="Chromosome"/>
</dbReference>
<dbReference type="AlphaFoldDB" id="V5RHV9"/>
<dbReference type="OrthoDB" id="391810at2"/>
<dbReference type="GO" id="GO:0016052">
    <property type="term" value="P:carbohydrate catabolic process"/>
    <property type="evidence" value="ECO:0007669"/>
    <property type="project" value="TreeGrafter"/>
</dbReference>
<dbReference type="Gene3D" id="3.20.20.80">
    <property type="entry name" value="Glycosidases"/>
    <property type="match status" value="1"/>
</dbReference>
<dbReference type="InterPro" id="IPR001360">
    <property type="entry name" value="Glyco_hydro_1"/>
</dbReference>
<sequence length="478" mass="56253">MKFPKNFLWGGATAAPQLEGEYNKDGKSLTVADLKYFEDIKNRKNITDSKEVTSEKINYAIENEQDLYFPKRMGVDFYNNYKEDIKLFSEMGMNTFRMSLSWARIIPNCDDGVICQEGLNFYKRVFEECKKYNIEPLVTISHFDLPYILVEKYGGWKNPKLIDIYLEYAKVVFNEYKDYVKYWIPFNEINAAIFSSWVSVGIIVDKEVNVLESCYQALHNQFVANAKAIKIGREIDKNFKFGCMLAQFTCYPLNCKPENVFLNLQDQQTKVYFYYDVFTKGYYPSYILKYWELNNIKINYTNEDMEIISKYKIDFISFSYYMSGVNSTENTSKVEANLVKMGKNPFLQESEWGWQIDPVGLRTTLNDLWDRYQLPLFIAENGIGLNDKLNDELKVIDNERIEYLKSHLEQISFAIEDGVNVFGYTTWTPIDIISSGSNEMSKRYGLIYVDQDDYGKGTKKRYKKESFYWFKKFIESLE</sequence>
<keyword evidence="3" id="KW-0326">Glycosidase</keyword>
<dbReference type="STRING" id="1276258.SAPIS_v1c04260"/>
<evidence type="ECO:0000256" key="1">
    <source>
        <dbReference type="ARBA" id="ARBA00010838"/>
    </source>
</evidence>
<evidence type="ECO:0000256" key="3">
    <source>
        <dbReference type="ARBA" id="ARBA00023295"/>
    </source>
</evidence>
<dbReference type="KEGG" id="sapi:SAPIS_v1c04260"/>
<dbReference type="GO" id="GO:0005829">
    <property type="term" value="C:cytosol"/>
    <property type="evidence" value="ECO:0007669"/>
    <property type="project" value="TreeGrafter"/>
</dbReference>
<dbReference type="EMBL" id="CP006682">
    <property type="protein sequence ID" value="AHB36272.1"/>
    <property type="molecule type" value="Genomic_DNA"/>
</dbReference>
<dbReference type="RefSeq" id="WP_023789209.1">
    <property type="nucleotide sequence ID" value="NC_022998.1"/>
</dbReference>
<accession>V5RHV9</accession>
<dbReference type="GO" id="GO:0008422">
    <property type="term" value="F:beta-glucosidase activity"/>
    <property type="evidence" value="ECO:0007669"/>
    <property type="project" value="TreeGrafter"/>
</dbReference>
<gene>
    <name evidence="5" type="primary">bgl</name>
    <name evidence="5" type="ORF">SAPIS_v1c04260</name>
</gene>
<keyword evidence="2" id="KW-0378">Hydrolase</keyword>
<evidence type="ECO:0000256" key="2">
    <source>
        <dbReference type="ARBA" id="ARBA00022801"/>
    </source>
</evidence>
<dbReference type="InterPro" id="IPR017853">
    <property type="entry name" value="GH"/>
</dbReference>
<name>V5RHV9_SPIAP</name>
<evidence type="ECO:0000313" key="6">
    <source>
        <dbReference type="Proteomes" id="UP000018550"/>
    </source>
</evidence>
<dbReference type="PANTHER" id="PTHR10353">
    <property type="entry name" value="GLYCOSYL HYDROLASE"/>
    <property type="match status" value="1"/>
</dbReference>
<evidence type="ECO:0000313" key="5">
    <source>
        <dbReference type="EMBL" id="AHB36272.1"/>
    </source>
</evidence>
<evidence type="ECO:0000256" key="4">
    <source>
        <dbReference type="RuleBase" id="RU003690"/>
    </source>
</evidence>
<dbReference type="HOGENOM" id="CLU_001859_0_2_14"/>
<dbReference type="PATRIC" id="fig|1276258.3.peg.426"/>
<dbReference type="FunFam" id="3.20.20.80:FF:000004">
    <property type="entry name" value="Beta-glucosidase 6-phospho-beta-glucosidase"/>
    <property type="match status" value="1"/>
</dbReference>
<protein>
    <submittedName>
        <fullName evidence="5">6-phospho-beta-glucosidase</fullName>
    </submittedName>
</protein>
<dbReference type="PANTHER" id="PTHR10353:SF122">
    <property type="entry name" value="6-PHOSPHO-BETA-GLUCOSIDASE ASCB-RELATED"/>
    <property type="match status" value="1"/>
</dbReference>
<dbReference type="eggNOG" id="COG2723">
    <property type="taxonomic scope" value="Bacteria"/>
</dbReference>
<comment type="similarity">
    <text evidence="1 4">Belongs to the glycosyl hydrolase 1 family.</text>
</comment>
<organism evidence="5 6">
    <name type="scientific">Spiroplasma apis B31</name>
    <dbReference type="NCBI Taxonomy" id="1276258"/>
    <lineage>
        <taxon>Bacteria</taxon>
        <taxon>Bacillati</taxon>
        <taxon>Mycoplasmatota</taxon>
        <taxon>Mollicutes</taxon>
        <taxon>Entomoplasmatales</taxon>
        <taxon>Spiroplasmataceae</taxon>
        <taxon>Spiroplasma</taxon>
    </lineage>
</organism>
<reference evidence="5 6" key="1">
    <citation type="journal article" date="2014" name="Genome Announc.">
        <title>Complete Genome Sequence of Spiroplasma apis B31T (ATCC 33834), a Bacterium Associated with May Disease of Honeybees (Apis mellifera).</title>
        <authorList>
            <person name="Ku C."/>
            <person name="Lo W.S."/>
            <person name="Chen L.L."/>
            <person name="Kuo C.H."/>
        </authorList>
    </citation>
    <scope>NUCLEOTIDE SEQUENCE [LARGE SCALE GENOMIC DNA]</scope>
    <source>
        <strain evidence="5">B31</strain>
    </source>
</reference>
<dbReference type="Pfam" id="PF00232">
    <property type="entry name" value="Glyco_hydro_1"/>
    <property type="match status" value="1"/>
</dbReference>